<evidence type="ECO:0000313" key="10">
    <source>
        <dbReference type="Proteomes" id="UP000028181"/>
    </source>
</evidence>
<dbReference type="PANTHER" id="PTHR43163">
    <property type="entry name" value="DIPEPTIDE TRANSPORT SYSTEM PERMEASE PROTEIN DPPB-RELATED"/>
    <property type="match status" value="1"/>
</dbReference>
<geneLocation type="plasmid" evidence="10">
    <name>II</name>
</geneLocation>
<accession>A0A068T121</accession>
<evidence type="ECO:0000256" key="3">
    <source>
        <dbReference type="ARBA" id="ARBA00022475"/>
    </source>
</evidence>
<dbReference type="PANTHER" id="PTHR43163:SF3">
    <property type="entry name" value="PEPTIDE ABC TRANSPORTER PERMEASE PROTEIN"/>
    <property type="match status" value="1"/>
</dbReference>
<keyword evidence="5 7" id="KW-1133">Transmembrane helix</keyword>
<dbReference type="RefSeq" id="WP_041365883.1">
    <property type="nucleotide sequence ID" value="NZ_HG938354.1"/>
</dbReference>
<feature type="transmembrane region" description="Helical" evidence="7">
    <location>
        <begin position="133"/>
        <end position="154"/>
    </location>
</feature>
<feature type="transmembrane region" description="Helical" evidence="7">
    <location>
        <begin position="280"/>
        <end position="302"/>
    </location>
</feature>
<proteinExistence type="inferred from homology"/>
<sequence length="313" mass="32996">MIRYLLRRVASGIALLCLVSTVTFMMVFGATGNVARNILGENATVDQLKALNSRLGLDRPLIVQFGDWVSHAVRGDLGPSWTMSESVASALASRLPVTLSMVTIAVALMALLSAMLGIAAAVRGGWADRAIQIVSVAGFAMPNFWLGLLLVLTFSVKFGWLPATGYVSFSASPSAWAASLVLPVTALVLSGIASASQQIRGAVIDALKQDYVRTLRSRGVSPRSVLYRHALRNAMPAALTVLSVQFIALLGGAAVIERVFAIPGMGSLTVSAALIGDVPVLMGVVVTLIIVVVLVNILVDFLNAWANPKVRMS</sequence>
<dbReference type="Pfam" id="PF00528">
    <property type="entry name" value="BPD_transp_1"/>
    <property type="match status" value="1"/>
</dbReference>
<feature type="transmembrane region" description="Helical" evidence="7">
    <location>
        <begin position="99"/>
        <end position="121"/>
    </location>
</feature>
<keyword evidence="9" id="KW-0614">Plasmid</keyword>
<dbReference type="EMBL" id="HG938354">
    <property type="protein sequence ID" value="CDN52098.1"/>
    <property type="molecule type" value="Genomic_DNA"/>
</dbReference>
<gene>
    <name evidence="9" type="ORF">RG540_PA14220</name>
</gene>
<dbReference type="CDD" id="cd06261">
    <property type="entry name" value="TM_PBP2"/>
    <property type="match status" value="1"/>
</dbReference>
<dbReference type="KEGG" id="ngg:RG540_PA14220"/>
<organism evidence="9 10">
    <name type="scientific">Neorhizobium galegae bv. orientalis str. HAMBI 540</name>
    <dbReference type="NCBI Taxonomy" id="1028800"/>
    <lineage>
        <taxon>Bacteria</taxon>
        <taxon>Pseudomonadati</taxon>
        <taxon>Pseudomonadota</taxon>
        <taxon>Alphaproteobacteria</taxon>
        <taxon>Hyphomicrobiales</taxon>
        <taxon>Rhizobiaceae</taxon>
        <taxon>Rhizobium/Agrobacterium group</taxon>
        <taxon>Neorhizobium</taxon>
    </lineage>
</organism>
<feature type="transmembrane region" description="Helical" evidence="7">
    <location>
        <begin position="12"/>
        <end position="31"/>
    </location>
</feature>
<feature type="transmembrane region" description="Helical" evidence="7">
    <location>
        <begin position="174"/>
        <end position="193"/>
    </location>
</feature>
<keyword evidence="4 7" id="KW-0812">Transmembrane</keyword>
<dbReference type="Proteomes" id="UP000028181">
    <property type="component" value="Plasmid pHAMBI540a"/>
</dbReference>
<dbReference type="InterPro" id="IPR000515">
    <property type="entry name" value="MetI-like"/>
</dbReference>
<evidence type="ECO:0000256" key="5">
    <source>
        <dbReference type="ARBA" id="ARBA00022989"/>
    </source>
</evidence>
<name>A0A068T121_NEOGA</name>
<evidence type="ECO:0000256" key="6">
    <source>
        <dbReference type="ARBA" id="ARBA00023136"/>
    </source>
</evidence>
<evidence type="ECO:0000259" key="8">
    <source>
        <dbReference type="PROSITE" id="PS50928"/>
    </source>
</evidence>
<keyword evidence="3" id="KW-1003">Cell membrane</keyword>
<keyword evidence="2 7" id="KW-0813">Transport</keyword>
<dbReference type="GO" id="GO:0055085">
    <property type="term" value="P:transmembrane transport"/>
    <property type="evidence" value="ECO:0007669"/>
    <property type="project" value="InterPro"/>
</dbReference>
<dbReference type="HOGENOM" id="CLU_036879_0_1_5"/>
<keyword evidence="10" id="KW-1185">Reference proteome</keyword>
<comment type="similarity">
    <text evidence="7">Belongs to the binding-protein-dependent transport system permease family.</text>
</comment>
<evidence type="ECO:0000313" key="9">
    <source>
        <dbReference type="EMBL" id="CDN52098.1"/>
    </source>
</evidence>
<evidence type="ECO:0000256" key="1">
    <source>
        <dbReference type="ARBA" id="ARBA00004651"/>
    </source>
</evidence>
<feature type="domain" description="ABC transmembrane type-1" evidence="8">
    <location>
        <begin position="95"/>
        <end position="303"/>
    </location>
</feature>
<evidence type="ECO:0000256" key="4">
    <source>
        <dbReference type="ARBA" id="ARBA00022692"/>
    </source>
</evidence>
<protein>
    <submittedName>
        <fullName evidence="9">ABC di/oligopeptide transporter</fullName>
    </submittedName>
</protein>
<dbReference type="SUPFAM" id="SSF161098">
    <property type="entry name" value="MetI-like"/>
    <property type="match status" value="1"/>
</dbReference>
<dbReference type="GeneID" id="24260069"/>
<dbReference type="AlphaFoldDB" id="A0A068T121"/>
<dbReference type="PATRIC" id="fig|1028800.3.peg.6070"/>
<dbReference type="PROSITE" id="PS50928">
    <property type="entry name" value="ABC_TM1"/>
    <property type="match status" value="1"/>
</dbReference>
<dbReference type="Gene3D" id="1.10.3720.10">
    <property type="entry name" value="MetI-like"/>
    <property type="match status" value="1"/>
</dbReference>
<dbReference type="InterPro" id="IPR045621">
    <property type="entry name" value="BPD_transp_1_N"/>
</dbReference>
<evidence type="ECO:0000256" key="2">
    <source>
        <dbReference type="ARBA" id="ARBA00022448"/>
    </source>
</evidence>
<dbReference type="OrthoDB" id="9805855at2"/>
<keyword evidence="6 7" id="KW-0472">Membrane</keyword>
<evidence type="ECO:0000256" key="7">
    <source>
        <dbReference type="RuleBase" id="RU363032"/>
    </source>
</evidence>
<dbReference type="InterPro" id="IPR035906">
    <property type="entry name" value="MetI-like_sf"/>
</dbReference>
<comment type="subcellular location">
    <subcellularLocation>
        <location evidence="1 7">Cell membrane</location>
        <topology evidence="1 7">Multi-pass membrane protein</topology>
    </subcellularLocation>
</comment>
<reference evidence="10" key="1">
    <citation type="journal article" date="2014" name="BMC Genomics">
        <title>Genome sequencing of two Neorhizobium galegae strains reveals a noeT gene responsible for the unusual acetylation of the nodulation factors.</title>
        <authorList>
            <person name="Osterman J."/>
            <person name="Marsh J."/>
            <person name="Laine P.K."/>
            <person name="Zeng Z."/>
            <person name="Alatalo E."/>
            <person name="Sullivan J.T."/>
            <person name="Young J.P."/>
            <person name="Thomas-Oates J."/>
            <person name="Paulin L."/>
            <person name="Lindstrom K."/>
        </authorList>
    </citation>
    <scope>NUCLEOTIDE SEQUENCE [LARGE SCALE GENOMIC DNA]</scope>
    <source>
        <strain evidence="10">HAMBI 540</strain>
    </source>
</reference>
<dbReference type="GO" id="GO:0005886">
    <property type="term" value="C:plasma membrane"/>
    <property type="evidence" value="ECO:0007669"/>
    <property type="project" value="UniProtKB-SubCell"/>
</dbReference>
<dbReference type="eggNOG" id="COG0601">
    <property type="taxonomic scope" value="Bacteria"/>
</dbReference>
<dbReference type="Pfam" id="PF19300">
    <property type="entry name" value="BPD_transp_1_N"/>
    <property type="match status" value="1"/>
</dbReference>
<feature type="transmembrane region" description="Helical" evidence="7">
    <location>
        <begin position="237"/>
        <end position="260"/>
    </location>
</feature>